<evidence type="ECO:0000259" key="7">
    <source>
        <dbReference type="PROSITE" id="PS51192"/>
    </source>
</evidence>
<dbReference type="InterPro" id="IPR044742">
    <property type="entry name" value="DEAD/DEAH_RhlB"/>
</dbReference>
<dbReference type="CDD" id="cd00268">
    <property type="entry name" value="DEADc"/>
    <property type="match status" value="1"/>
</dbReference>
<dbReference type="Pfam" id="PF00270">
    <property type="entry name" value="DEAD"/>
    <property type="match status" value="1"/>
</dbReference>
<evidence type="ECO:0000259" key="8">
    <source>
        <dbReference type="PROSITE" id="PS51194"/>
    </source>
</evidence>
<feature type="compositionally biased region" description="Basic residues" evidence="6">
    <location>
        <begin position="423"/>
        <end position="433"/>
    </location>
</feature>
<dbReference type="EMBL" id="FNDU01000013">
    <property type="protein sequence ID" value="SDI86334.1"/>
    <property type="molecule type" value="Genomic_DNA"/>
</dbReference>
<dbReference type="SMART" id="SM00487">
    <property type="entry name" value="DEXDc"/>
    <property type="match status" value="1"/>
</dbReference>
<dbReference type="RefSeq" id="WP_091587173.1">
    <property type="nucleotide sequence ID" value="NZ_FNDU01000013.1"/>
</dbReference>
<feature type="short sequence motif" description="Q motif" evidence="5">
    <location>
        <begin position="2"/>
        <end position="30"/>
    </location>
</feature>
<dbReference type="Pfam" id="PF00271">
    <property type="entry name" value="Helicase_C"/>
    <property type="match status" value="1"/>
</dbReference>
<evidence type="ECO:0000256" key="3">
    <source>
        <dbReference type="ARBA" id="ARBA00022806"/>
    </source>
</evidence>
<dbReference type="STRING" id="930129.SAMN05216352_11378"/>
<dbReference type="PROSITE" id="PS51195">
    <property type="entry name" value="Q_MOTIF"/>
    <property type="match status" value="1"/>
</dbReference>
<name>A0A1G8P1D4_9BACI</name>
<evidence type="ECO:0000256" key="1">
    <source>
        <dbReference type="ARBA" id="ARBA00022741"/>
    </source>
</evidence>
<dbReference type="GO" id="GO:0033592">
    <property type="term" value="F:RNA strand annealing activity"/>
    <property type="evidence" value="ECO:0007669"/>
    <property type="project" value="TreeGrafter"/>
</dbReference>
<gene>
    <name evidence="10" type="ORF">SAMN05216352_11378</name>
</gene>
<dbReference type="InterPro" id="IPR001650">
    <property type="entry name" value="Helicase_C-like"/>
</dbReference>
<protein>
    <submittedName>
        <fullName evidence="10">ATP-dependent RNA helicase CshB</fullName>
    </submittedName>
</protein>
<evidence type="ECO:0000256" key="4">
    <source>
        <dbReference type="ARBA" id="ARBA00022840"/>
    </source>
</evidence>
<feature type="domain" description="Helicase C-terminal" evidence="8">
    <location>
        <begin position="229"/>
        <end position="383"/>
    </location>
</feature>
<accession>A0A1G8P1D4</accession>
<dbReference type="GO" id="GO:0003724">
    <property type="term" value="F:RNA helicase activity"/>
    <property type="evidence" value="ECO:0007669"/>
    <property type="project" value="InterPro"/>
</dbReference>
<dbReference type="SUPFAM" id="SSF52540">
    <property type="entry name" value="P-loop containing nucleoside triphosphate hydrolases"/>
    <property type="match status" value="2"/>
</dbReference>
<dbReference type="InterPro" id="IPR027417">
    <property type="entry name" value="P-loop_NTPase"/>
</dbReference>
<keyword evidence="3 10" id="KW-0347">Helicase</keyword>
<keyword evidence="11" id="KW-1185">Reference proteome</keyword>
<keyword evidence="2" id="KW-0378">Hydrolase</keyword>
<feature type="region of interest" description="Disordered" evidence="6">
    <location>
        <begin position="388"/>
        <end position="433"/>
    </location>
</feature>
<dbReference type="PANTHER" id="PTHR47963:SF1">
    <property type="entry name" value="DEAD-BOX ATP-DEPENDENT RNA HELICASE CSHB"/>
    <property type="match status" value="1"/>
</dbReference>
<dbReference type="SMART" id="SM00490">
    <property type="entry name" value="HELICc"/>
    <property type="match status" value="1"/>
</dbReference>
<dbReference type="GO" id="GO:0009409">
    <property type="term" value="P:response to cold"/>
    <property type="evidence" value="ECO:0007669"/>
    <property type="project" value="TreeGrafter"/>
</dbReference>
<dbReference type="PROSITE" id="PS51192">
    <property type="entry name" value="HELICASE_ATP_BIND_1"/>
    <property type="match status" value="1"/>
</dbReference>
<keyword evidence="4" id="KW-0067">ATP-binding</keyword>
<dbReference type="GO" id="GO:0005840">
    <property type="term" value="C:ribosome"/>
    <property type="evidence" value="ECO:0007669"/>
    <property type="project" value="TreeGrafter"/>
</dbReference>
<dbReference type="InterPro" id="IPR050547">
    <property type="entry name" value="DEAD_box_RNA_helicases"/>
</dbReference>
<dbReference type="PANTHER" id="PTHR47963">
    <property type="entry name" value="DEAD-BOX ATP-DEPENDENT RNA HELICASE 47, MITOCHONDRIAL"/>
    <property type="match status" value="1"/>
</dbReference>
<feature type="domain" description="DEAD-box RNA helicase Q" evidence="9">
    <location>
        <begin position="2"/>
        <end position="30"/>
    </location>
</feature>
<feature type="domain" description="Helicase ATP-binding" evidence="7">
    <location>
        <begin position="33"/>
        <end position="206"/>
    </location>
</feature>
<dbReference type="OrthoDB" id="9805696at2"/>
<dbReference type="GO" id="GO:0005524">
    <property type="term" value="F:ATP binding"/>
    <property type="evidence" value="ECO:0007669"/>
    <property type="project" value="UniProtKB-KW"/>
</dbReference>
<organism evidence="10 11">
    <name type="scientific">Alteribacillus bidgolensis</name>
    <dbReference type="NCBI Taxonomy" id="930129"/>
    <lineage>
        <taxon>Bacteria</taxon>
        <taxon>Bacillati</taxon>
        <taxon>Bacillota</taxon>
        <taxon>Bacilli</taxon>
        <taxon>Bacillales</taxon>
        <taxon>Bacillaceae</taxon>
        <taxon>Alteribacillus</taxon>
    </lineage>
</organism>
<dbReference type="InterPro" id="IPR011545">
    <property type="entry name" value="DEAD/DEAH_box_helicase_dom"/>
</dbReference>
<dbReference type="GO" id="GO:0016787">
    <property type="term" value="F:hydrolase activity"/>
    <property type="evidence" value="ECO:0007669"/>
    <property type="project" value="UniProtKB-KW"/>
</dbReference>
<evidence type="ECO:0000259" key="9">
    <source>
        <dbReference type="PROSITE" id="PS51195"/>
    </source>
</evidence>
<reference evidence="10 11" key="1">
    <citation type="submission" date="2016-10" db="EMBL/GenBank/DDBJ databases">
        <authorList>
            <person name="de Groot N.N."/>
        </authorList>
    </citation>
    <scope>NUCLEOTIDE SEQUENCE [LARGE SCALE GENOMIC DNA]</scope>
    <source>
        <strain evidence="11">P4B,CCM 7963,CECT 7998,DSM 25260,IBRC-M 10614,KCTC 13821</strain>
    </source>
</reference>
<proteinExistence type="predicted"/>
<dbReference type="GO" id="GO:0005829">
    <property type="term" value="C:cytosol"/>
    <property type="evidence" value="ECO:0007669"/>
    <property type="project" value="TreeGrafter"/>
</dbReference>
<evidence type="ECO:0000313" key="11">
    <source>
        <dbReference type="Proteomes" id="UP000199017"/>
    </source>
</evidence>
<evidence type="ECO:0000313" key="10">
    <source>
        <dbReference type="EMBL" id="SDI86334.1"/>
    </source>
</evidence>
<keyword evidence="1" id="KW-0547">Nucleotide-binding</keyword>
<dbReference type="InterPro" id="IPR014014">
    <property type="entry name" value="RNA_helicase_DEAD_Q_motif"/>
</dbReference>
<evidence type="ECO:0000256" key="2">
    <source>
        <dbReference type="ARBA" id="ARBA00022801"/>
    </source>
</evidence>
<dbReference type="PROSITE" id="PS51194">
    <property type="entry name" value="HELICASE_CTER"/>
    <property type="match status" value="1"/>
</dbReference>
<sequence length="433" mass="49517">MSAFQRFDLPPFLIKSLQDQNIEKPMEIQERLIPAIINGRDVIGQSHTGSGKTLAFLLPILTKIRPDHKYIQAVITAPTRELAGQIYNELQKLLKNVSDSNIKAIRLTGGTDRQRTMEKLQKTPHIIVATPGRLNDMTKNQAIDVHRTEMFVVDEADQMLDMGFIEEIDPAASLMPDNLQMMVFSATIPEQLQPFLRKYMKNPRHVHVKPEQTAPAKMKHQFILLKHRDRTELTVHLAKNLRPYLAIIFTTTKEDADHVLEAMITAGLNADVLHGGLPPRQRKQVMRKVNGLQIQYLVATDLAARGMDIKGVSHVINHSLPKELEYYVHRVGRTARAGQTGEAFTFIEKEEYPELKKLQNKGITGQFLDLKKNEWITVENPLINKQNLKSESNKGPIIPKSKPKKVKPGYKKKARWKAEKQEKRQKKINKRKK</sequence>
<dbReference type="AlphaFoldDB" id="A0A1G8P1D4"/>
<evidence type="ECO:0000256" key="5">
    <source>
        <dbReference type="PROSITE-ProRule" id="PRU00552"/>
    </source>
</evidence>
<dbReference type="Gene3D" id="3.40.50.300">
    <property type="entry name" value="P-loop containing nucleotide triphosphate hydrolases"/>
    <property type="match status" value="2"/>
</dbReference>
<dbReference type="CDD" id="cd18787">
    <property type="entry name" value="SF2_C_DEAD"/>
    <property type="match status" value="1"/>
</dbReference>
<feature type="compositionally biased region" description="Basic residues" evidence="6">
    <location>
        <begin position="401"/>
        <end position="415"/>
    </location>
</feature>
<dbReference type="Proteomes" id="UP000199017">
    <property type="component" value="Unassembled WGS sequence"/>
</dbReference>
<evidence type="ECO:0000256" key="6">
    <source>
        <dbReference type="SAM" id="MobiDB-lite"/>
    </source>
</evidence>
<dbReference type="InterPro" id="IPR014001">
    <property type="entry name" value="Helicase_ATP-bd"/>
</dbReference>